<evidence type="ECO:0000259" key="2">
    <source>
        <dbReference type="Pfam" id="PF01636"/>
    </source>
</evidence>
<dbReference type="Pfam" id="PF01636">
    <property type="entry name" value="APH"/>
    <property type="match status" value="1"/>
</dbReference>
<sequence>MNSNLFPISSSSYISRFLLFATSHLYSSKTKITAGIAFGAFLLLAATYHFARRKKYATSIVNVDECIKQMLPRGESIQKIEKVEGGFSNNLWRIDTETRSYILRSPKQKNKPSDFIQILETSKKAFTCSISPQILGEDRNNQHMLLEYIEHVPWPAYEENFQPYKATMKALKCFHENMQPYLSTDKKIPYAPFTLIFNESEDLEKSSDMPMHFSIALKKVKIIYERLKPWLKNHATLCHGDFHKGNVLLSKERRLTPFLIDFDSMSIGDPLFDVVKFSVALPQKCRMDMLSEYVGERLPTRQEQAHFELMDLALLMVIVIVRFKSAQYTQGLSQERLTKEEMEKMLDSKEALPSFLIMPFGDTSPKARQKGAVYALGELLKRCEALSFNEALDSFNV</sequence>
<evidence type="ECO:0000256" key="1">
    <source>
        <dbReference type="SAM" id="Phobius"/>
    </source>
</evidence>
<reference evidence="4" key="1">
    <citation type="submission" date="2015-09" db="EMBL/GenBank/DDBJ databases">
        <authorList>
            <person name="Bertelli C."/>
        </authorList>
    </citation>
    <scope>NUCLEOTIDE SEQUENCE [LARGE SCALE GENOMIC DNA]</scope>
    <source>
        <strain evidence="4">KNic</strain>
    </source>
</reference>
<proteinExistence type="predicted"/>
<dbReference type="Proteomes" id="UP000069902">
    <property type="component" value="Chromosome cPNK"/>
</dbReference>
<dbReference type="STRING" id="389348.PNK_2444"/>
<feature type="domain" description="Aminoglycoside phosphotransferase" evidence="2">
    <location>
        <begin position="80"/>
        <end position="278"/>
    </location>
</feature>
<keyword evidence="1" id="KW-0812">Transmembrane</keyword>
<dbReference type="InterPro" id="IPR002575">
    <property type="entry name" value="Aminoglycoside_PTrfase"/>
</dbReference>
<evidence type="ECO:0000313" key="3">
    <source>
        <dbReference type="EMBL" id="CUI18038.1"/>
    </source>
</evidence>
<keyword evidence="1" id="KW-1133">Transmembrane helix</keyword>
<protein>
    <submittedName>
        <fullName evidence="3">Phosphotransferase enzyme family protein</fullName>
    </submittedName>
</protein>
<dbReference type="InParanoid" id="A0A0U5JJR0"/>
<keyword evidence="1" id="KW-0472">Membrane</keyword>
<organism evidence="3 4">
    <name type="scientific">Candidatus Protochlamydia naegleriophila</name>
    <dbReference type="NCBI Taxonomy" id="389348"/>
    <lineage>
        <taxon>Bacteria</taxon>
        <taxon>Pseudomonadati</taxon>
        <taxon>Chlamydiota</taxon>
        <taxon>Chlamydiia</taxon>
        <taxon>Parachlamydiales</taxon>
        <taxon>Parachlamydiaceae</taxon>
        <taxon>Candidatus Protochlamydia</taxon>
    </lineage>
</organism>
<dbReference type="GO" id="GO:0016740">
    <property type="term" value="F:transferase activity"/>
    <property type="evidence" value="ECO:0007669"/>
    <property type="project" value="UniProtKB-KW"/>
</dbReference>
<keyword evidence="4" id="KW-1185">Reference proteome</keyword>
<dbReference type="InterPro" id="IPR011009">
    <property type="entry name" value="Kinase-like_dom_sf"/>
</dbReference>
<dbReference type="AlphaFoldDB" id="A0A0U5JJR0"/>
<dbReference type="KEGG" id="pnl:PNK_2444"/>
<dbReference type="InterPro" id="IPR051678">
    <property type="entry name" value="AGP_Transferase"/>
</dbReference>
<gene>
    <name evidence="3" type="ORF">PNK_2444</name>
</gene>
<dbReference type="PATRIC" id="fig|389348.3.peg.2738"/>
<dbReference type="PANTHER" id="PTHR21310">
    <property type="entry name" value="AMINOGLYCOSIDE PHOSPHOTRANSFERASE-RELATED-RELATED"/>
    <property type="match status" value="1"/>
</dbReference>
<feature type="transmembrane region" description="Helical" evidence="1">
    <location>
        <begin position="32"/>
        <end position="51"/>
    </location>
</feature>
<dbReference type="SUPFAM" id="SSF56112">
    <property type="entry name" value="Protein kinase-like (PK-like)"/>
    <property type="match status" value="1"/>
</dbReference>
<dbReference type="RefSeq" id="WP_032124679.1">
    <property type="nucleotide sequence ID" value="NZ_LN879502.1"/>
</dbReference>
<dbReference type="Gene3D" id="3.30.200.20">
    <property type="entry name" value="Phosphorylase Kinase, domain 1"/>
    <property type="match status" value="1"/>
</dbReference>
<dbReference type="Gene3D" id="3.90.1200.10">
    <property type="match status" value="1"/>
</dbReference>
<accession>A0A0U5JJR0</accession>
<name>A0A0U5JJR0_9BACT</name>
<dbReference type="EMBL" id="LN879502">
    <property type="protein sequence ID" value="CUI18038.1"/>
    <property type="molecule type" value="Genomic_DNA"/>
</dbReference>
<evidence type="ECO:0000313" key="4">
    <source>
        <dbReference type="Proteomes" id="UP000069902"/>
    </source>
</evidence>
<keyword evidence="3" id="KW-0808">Transferase</keyword>